<dbReference type="EMBL" id="CAUYUJ010017497">
    <property type="protein sequence ID" value="CAK0875286.1"/>
    <property type="molecule type" value="Genomic_DNA"/>
</dbReference>
<evidence type="ECO:0000256" key="2">
    <source>
        <dbReference type="PROSITE-ProRule" id="PRU00708"/>
    </source>
</evidence>
<protein>
    <submittedName>
        <fullName evidence="3">Uncharacterized protein</fullName>
    </submittedName>
</protein>
<accession>A0ABN9VST3</accession>
<keyword evidence="1" id="KW-0677">Repeat</keyword>
<dbReference type="Proteomes" id="UP001189429">
    <property type="component" value="Unassembled WGS sequence"/>
</dbReference>
<dbReference type="Pfam" id="PF01535">
    <property type="entry name" value="PPR"/>
    <property type="match status" value="1"/>
</dbReference>
<evidence type="ECO:0000313" key="4">
    <source>
        <dbReference type="Proteomes" id="UP001189429"/>
    </source>
</evidence>
<dbReference type="Gene3D" id="1.25.40.10">
    <property type="entry name" value="Tetratricopeptide repeat domain"/>
    <property type="match status" value="1"/>
</dbReference>
<dbReference type="PANTHER" id="PTHR47936">
    <property type="entry name" value="PPR_LONG DOMAIN-CONTAINING PROTEIN"/>
    <property type="match status" value="1"/>
</dbReference>
<sequence length="191" mass="21276">MDKIHIMFDTCVCSVASLGPARTRRASNGRWLWRYGARCRRQSWSLTPISYNAGISACEKGEQWQRALALLSEMREAKLDPDVISYNVGISACEKGQQWQRALALLSEMLEAKLEPDIISYNAGISACEKGEQWQRALALLSEMWEAKLDPDVISTTLQGPVRARRAQASATALGSARARRASSGSWRLRC</sequence>
<comment type="caution">
    <text evidence="3">The sequence shown here is derived from an EMBL/GenBank/DDBJ whole genome shotgun (WGS) entry which is preliminary data.</text>
</comment>
<organism evidence="3 4">
    <name type="scientific">Prorocentrum cordatum</name>
    <dbReference type="NCBI Taxonomy" id="2364126"/>
    <lineage>
        <taxon>Eukaryota</taxon>
        <taxon>Sar</taxon>
        <taxon>Alveolata</taxon>
        <taxon>Dinophyceae</taxon>
        <taxon>Prorocentrales</taxon>
        <taxon>Prorocentraceae</taxon>
        <taxon>Prorocentrum</taxon>
    </lineage>
</organism>
<dbReference type="InterPro" id="IPR002885">
    <property type="entry name" value="PPR_rpt"/>
</dbReference>
<reference evidence="3" key="1">
    <citation type="submission" date="2023-10" db="EMBL/GenBank/DDBJ databases">
        <authorList>
            <person name="Chen Y."/>
            <person name="Shah S."/>
            <person name="Dougan E. K."/>
            <person name="Thang M."/>
            <person name="Chan C."/>
        </authorList>
    </citation>
    <scope>NUCLEOTIDE SEQUENCE [LARGE SCALE GENOMIC DNA]</scope>
</reference>
<keyword evidence="4" id="KW-1185">Reference proteome</keyword>
<feature type="repeat" description="PPR" evidence="2">
    <location>
        <begin position="47"/>
        <end position="81"/>
    </location>
</feature>
<proteinExistence type="predicted"/>
<dbReference type="InterPro" id="IPR011990">
    <property type="entry name" value="TPR-like_helical_dom_sf"/>
</dbReference>
<gene>
    <name evidence="3" type="ORF">PCOR1329_LOCUS59988</name>
</gene>
<feature type="repeat" description="PPR" evidence="2">
    <location>
        <begin position="82"/>
        <end position="116"/>
    </location>
</feature>
<evidence type="ECO:0000256" key="1">
    <source>
        <dbReference type="ARBA" id="ARBA00022737"/>
    </source>
</evidence>
<evidence type="ECO:0000313" key="3">
    <source>
        <dbReference type="EMBL" id="CAK0875286.1"/>
    </source>
</evidence>
<dbReference type="Pfam" id="PF13041">
    <property type="entry name" value="PPR_2"/>
    <property type="match status" value="1"/>
</dbReference>
<name>A0ABN9VST3_9DINO</name>
<feature type="repeat" description="PPR" evidence="2">
    <location>
        <begin position="117"/>
        <end position="151"/>
    </location>
</feature>
<dbReference type="PANTHER" id="PTHR47936:SF1">
    <property type="entry name" value="PENTATRICOPEPTIDE REPEAT-CONTAINING PROTEIN GUN1, CHLOROPLASTIC"/>
    <property type="match status" value="1"/>
</dbReference>
<dbReference type="PROSITE" id="PS51375">
    <property type="entry name" value="PPR"/>
    <property type="match status" value="3"/>
</dbReference>
<dbReference type="NCBIfam" id="TIGR00756">
    <property type="entry name" value="PPR"/>
    <property type="match status" value="3"/>
</dbReference>